<evidence type="ECO:0000256" key="2">
    <source>
        <dbReference type="ARBA" id="ARBA00054756"/>
    </source>
</evidence>
<proteinExistence type="inferred from homology"/>
<dbReference type="OrthoDB" id="77251at2759"/>
<dbReference type="InterPro" id="IPR013912">
    <property type="entry name" value="Adenylate_cyclase-assoc_CAP_C"/>
</dbReference>
<dbReference type="InterPro" id="IPR018106">
    <property type="entry name" value="CAP_CS_N"/>
</dbReference>
<evidence type="ECO:0000313" key="7">
    <source>
        <dbReference type="EMBL" id="KAF2760663.1"/>
    </source>
</evidence>
<name>A0A6A6WD81_9PEZI</name>
<dbReference type="SMART" id="SM00673">
    <property type="entry name" value="CARP"/>
    <property type="match status" value="2"/>
</dbReference>
<evidence type="ECO:0000256" key="3">
    <source>
        <dbReference type="ARBA" id="ARBA00072052"/>
    </source>
</evidence>
<sequence>MPDRLSYRVTTPVTAGNTALTVLISRLEAATSRLEDIASSTFEQEGQRGSISTATPVTAIATTPATAKTPTAPAALSPPMISMLPPSVEGYNELIAGPKGVQAWKTQSAQLDPVLGEQAAAVVSAFEAQKQFLLVTTKAKKPDVASSKYMEVLRDLQGAIEKVDEVRQSHRASELKDHLSMVADGVGALGWVTVDSNPKPADYVSELFGGAQMYGNKVLKQKQPQHTEWVQAYYSIYKDLIAYVKKFYERGVPWNKDGIDAIEALKQVKAKDCSTVNGAVPAGGPPQPPPPPPLPTFDAIPPQLPPAPGASRGTAPTGDMGAVFDQLNKGSDVTKGLKKVDASQMTHKNPSLRTSSSVPQRSNSQSSLISRSKSPAPPGKKPKPESMRTKKPPRKELDGQKWIIENFESPDEMIEIEANLKQSVLITKCNKATIRIIGKANSISIDNSSRASLVIDTLVSSVDVIKCPNFALQVLGSLPTVLLDQVDGASIYLSKDSLSTEIFTSKCSSININIPPAQEDGDYTEHPTPEQIRTYIKNGQLVSEIVEHAG</sequence>
<gene>
    <name evidence="7" type="ORF">EJ05DRAFT_498620</name>
</gene>
<dbReference type="InterPro" id="IPR016098">
    <property type="entry name" value="CAP/MinC_C"/>
</dbReference>
<evidence type="ECO:0000256" key="1">
    <source>
        <dbReference type="ARBA" id="ARBA00007659"/>
    </source>
</evidence>
<keyword evidence="8" id="KW-1185">Reference proteome</keyword>
<comment type="similarity">
    <text evidence="1 4">Belongs to the CAP family.</text>
</comment>
<accession>A0A6A6WD81</accession>
<evidence type="ECO:0000259" key="6">
    <source>
        <dbReference type="PROSITE" id="PS51329"/>
    </source>
</evidence>
<feature type="region of interest" description="Disordered" evidence="5">
    <location>
        <begin position="340"/>
        <end position="401"/>
    </location>
</feature>
<dbReference type="Pfam" id="PF21938">
    <property type="entry name" value="CAP_N"/>
    <property type="match status" value="1"/>
</dbReference>
<dbReference type="Pfam" id="PF08603">
    <property type="entry name" value="CAP_C"/>
    <property type="match status" value="1"/>
</dbReference>
<dbReference type="EMBL" id="ML996568">
    <property type="protein sequence ID" value="KAF2760663.1"/>
    <property type="molecule type" value="Genomic_DNA"/>
</dbReference>
<dbReference type="GO" id="GO:0005737">
    <property type="term" value="C:cytoplasm"/>
    <property type="evidence" value="ECO:0007669"/>
    <property type="project" value="TreeGrafter"/>
</dbReference>
<dbReference type="RefSeq" id="XP_033603114.1">
    <property type="nucleotide sequence ID" value="XM_033746710.1"/>
</dbReference>
<evidence type="ECO:0000256" key="5">
    <source>
        <dbReference type="SAM" id="MobiDB-lite"/>
    </source>
</evidence>
<feature type="compositionally biased region" description="Basic and acidic residues" evidence="5">
    <location>
        <begin position="382"/>
        <end position="399"/>
    </location>
</feature>
<dbReference type="PROSITE" id="PS51329">
    <property type="entry name" value="C_CAP_COFACTOR_C"/>
    <property type="match status" value="1"/>
</dbReference>
<feature type="compositionally biased region" description="Low complexity" evidence="5">
    <location>
        <begin position="355"/>
        <end position="374"/>
    </location>
</feature>
<feature type="compositionally biased region" description="Pro residues" evidence="5">
    <location>
        <begin position="283"/>
        <end position="295"/>
    </location>
</feature>
<dbReference type="SUPFAM" id="SSF101278">
    <property type="entry name" value="N-terminal domain of adenylylcyclase associated protein, CAP"/>
    <property type="match status" value="1"/>
</dbReference>
<dbReference type="InterPro" id="IPR013992">
    <property type="entry name" value="Adenylate_cyclase-assoc_CAP_N"/>
</dbReference>
<dbReference type="InterPro" id="IPR053950">
    <property type="entry name" value="CAP_N"/>
</dbReference>
<dbReference type="InterPro" id="IPR006599">
    <property type="entry name" value="CARP_motif"/>
</dbReference>
<dbReference type="FunFam" id="1.25.40.330:FF:000001">
    <property type="entry name" value="Adenylyl cyclase-associated protein"/>
    <property type="match status" value="1"/>
</dbReference>
<dbReference type="GO" id="GO:0019933">
    <property type="term" value="P:cAMP-mediated signaling"/>
    <property type="evidence" value="ECO:0007669"/>
    <property type="project" value="TreeGrafter"/>
</dbReference>
<dbReference type="GeneID" id="54487764"/>
<dbReference type="InterPro" id="IPR036222">
    <property type="entry name" value="CAP_N_sf"/>
</dbReference>
<dbReference type="AlphaFoldDB" id="A0A6A6WD81"/>
<feature type="compositionally biased region" description="Polar residues" evidence="5">
    <location>
        <begin position="343"/>
        <end position="354"/>
    </location>
</feature>
<dbReference type="PANTHER" id="PTHR10652:SF0">
    <property type="entry name" value="ADENYLYL CYCLASE-ASSOCIATED PROTEIN"/>
    <property type="match status" value="1"/>
</dbReference>
<dbReference type="SUPFAM" id="SSF69340">
    <property type="entry name" value="C-terminal domain of adenylylcyclase associated protein"/>
    <property type="match status" value="1"/>
</dbReference>
<dbReference type="Gene3D" id="1.25.40.330">
    <property type="entry name" value="Adenylate cyclase-associated CAP, N-terminal domain"/>
    <property type="match status" value="1"/>
</dbReference>
<dbReference type="InterPro" id="IPR017901">
    <property type="entry name" value="C-CAP_CF_C-like"/>
</dbReference>
<dbReference type="PROSITE" id="PS01088">
    <property type="entry name" value="CAP_1"/>
    <property type="match status" value="1"/>
</dbReference>
<dbReference type="GO" id="GO:0003779">
    <property type="term" value="F:actin binding"/>
    <property type="evidence" value="ECO:0007669"/>
    <property type="project" value="InterPro"/>
</dbReference>
<evidence type="ECO:0000256" key="4">
    <source>
        <dbReference type="RuleBase" id="RU000647"/>
    </source>
</evidence>
<dbReference type="GO" id="GO:0008179">
    <property type="term" value="F:adenylate cyclase binding"/>
    <property type="evidence" value="ECO:0007669"/>
    <property type="project" value="TreeGrafter"/>
</dbReference>
<evidence type="ECO:0000313" key="8">
    <source>
        <dbReference type="Proteomes" id="UP000799437"/>
    </source>
</evidence>
<feature type="domain" description="C-CAP/cofactor C-like" evidence="6">
    <location>
        <begin position="392"/>
        <end position="530"/>
    </location>
</feature>
<feature type="region of interest" description="Disordered" evidence="5">
    <location>
        <begin position="276"/>
        <end position="325"/>
    </location>
</feature>
<protein>
    <recommendedName>
        <fullName evidence="3 4">Adenylyl cyclase-associated protein</fullName>
    </recommendedName>
</protein>
<dbReference type="Pfam" id="PF01213">
    <property type="entry name" value="CAP_N-CM"/>
    <property type="match status" value="1"/>
</dbReference>
<dbReference type="PANTHER" id="PTHR10652">
    <property type="entry name" value="ADENYLYL CYCLASE-ASSOCIATED PROTEIN"/>
    <property type="match status" value="1"/>
</dbReference>
<dbReference type="InterPro" id="IPR036223">
    <property type="entry name" value="CAP_C_sf"/>
</dbReference>
<organism evidence="7 8">
    <name type="scientific">Pseudovirgaria hyperparasitica</name>
    <dbReference type="NCBI Taxonomy" id="470096"/>
    <lineage>
        <taxon>Eukaryota</taxon>
        <taxon>Fungi</taxon>
        <taxon>Dikarya</taxon>
        <taxon>Ascomycota</taxon>
        <taxon>Pezizomycotina</taxon>
        <taxon>Dothideomycetes</taxon>
        <taxon>Dothideomycetes incertae sedis</taxon>
        <taxon>Acrospermales</taxon>
        <taxon>Acrospermaceae</taxon>
        <taxon>Pseudovirgaria</taxon>
    </lineage>
</organism>
<dbReference type="Gene3D" id="2.160.20.70">
    <property type="match status" value="1"/>
</dbReference>
<dbReference type="Proteomes" id="UP000799437">
    <property type="component" value="Unassembled WGS sequence"/>
</dbReference>
<comment type="function">
    <text evidence="2">The N-terminal domain binds to adenylyl cyclase, thereby enabling adenylyl cyclase to be activated by upstream regulatory signals, such as Ras. The C-terminal domain is required for normal cellular morphology and growth control.</text>
</comment>
<dbReference type="InterPro" id="IPR001837">
    <property type="entry name" value="Adenylate_cyclase-assoc_CAP"/>
</dbReference>
<reference evidence="7" key="1">
    <citation type="journal article" date="2020" name="Stud. Mycol.">
        <title>101 Dothideomycetes genomes: a test case for predicting lifestyles and emergence of pathogens.</title>
        <authorList>
            <person name="Haridas S."/>
            <person name="Albert R."/>
            <person name="Binder M."/>
            <person name="Bloem J."/>
            <person name="Labutti K."/>
            <person name="Salamov A."/>
            <person name="Andreopoulos B."/>
            <person name="Baker S."/>
            <person name="Barry K."/>
            <person name="Bills G."/>
            <person name="Bluhm B."/>
            <person name="Cannon C."/>
            <person name="Castanera R."/>
            <person name="Culley D."/>
            <person name="Daum C."/>
            <person name="Ezra D."/>
            <person name="Gonzalez J."/>
            <person name="Henrissat B."/>
            <person name="Kuo A."/>
            <person name="Liang C."/>
            <person name="Lipzen A."/>
            <person name="Lutzoni F."/>
            <person name="Magnuson J."/>
            <person name="Mondo S."/>
            <person name="Nolan M."/>
            <person name="Ohm R."/>
            <person name="Pangilinan J."/>
            <person name="Park H.-J."/>
            <person name="Ramirez L."/>
            <person name="Alfaro M."/>
            <person name="Sun H."/>
            <person name="Tritt A."/>
            <person name="Yoshinaga Y."/>
            <person name="Zwiers L.-H."/>
            <person name="Turgeon B."/>
            <person name="Goodwin S."/>
            <person name="Spatafora J."/>
            <person name="Crous P."/>
            <person name="Grigoriev I."/>
        </authorList>
    </citation>
    <scope>NUCLEOTIDE SEQUENCE</scope>
    <source>
        <strain evidence="7">CBS 121739</strain>
    </source>
</reference>
<dbReference type="FunFam" id="2.160.20.70:FF:000008">
    <property type="entry name" value="Adenylyl cyclase-associated protein"/>
    <property type="match status" value="1"/>
</dbReference>
<dbReference type="GO" id="GO:0007015">
    <property type="term" value="P:actin filament organization"/>
    <property type="evidence" value="ECO:0007669"/>
    <property type="project" value="TreeGrafter"/>
</dbReference>